<keyword evidence="2" id="KW-1185">Reference proteome</keyword>
<dbReference type="InParanoid" id="M4BVA3"/>
<dbReference type="AlphaFoldDB" id="M4BVA3"/>
<evidence type="ECO:0000313" key="2">
    <source>
        <dbReference type="Proteomes" id="UP000011713"/>
    </source>
</evidence>
<dbReference type="Proteomes" id="UP000011713">
    <property type="component" value="Unassembled WGS sequence"/>
</dbReference>
<organism evidence="1 2">
    <name type="scientific">Hyaloperonospora arabidopsidis (strain Emoy2)</name>
    <name type="common">Downy mildew agent</name>
    <name type="synonym">Peronospora arabidopsidis</name>
    <dbReference type="NCBI Taxonomy" id="559515"/>
    <lineage>
        <taxon>Eukaryota</taxon>
        <taxon>Sar</taxon>
        <taxon>Stramenopiles</taxon>
        <taxon>Oomycota</taxon>
        <taxon>Peronosporomycetes</taxon>
        <taxon>Peronosporales</taxon>
        <taxon>Peronosporaceae</taxon>
        <taxon>Hyaloperonospora</taxon>
    </lineage>
</organism>
<dbReference type="EnsemblProtists" id="HpaT810445">
    <property type="protein sequence ID" value="HpaP810445"/>
    <property type="gene ID" value="HpaG810445"/>
</dbReference>
<sequence length="90" mass="10306">MITFHSVAGTVVHAALLHGRSSRDRLLSVQLLLNRTQRYLGGRRRGRRRLGFANQAATLGRKDKSDEWVEVLGGLVFCTSRYQWVQRPTR</sequence>
<protein>
    <submittedName>
        <fullName evidence="1">Uncharacterized protein</fullName>
    </submittedName>
</protein>
<dbReference type="EnsemblProtists" id="HpaT810446">
    <property type="protein sequence ID" value="HpaP810446"/>
    <property type="gene ID" value="HpaG810446"/>
</dbReference>
<dbReference type="EMBL" id="JH597976">
    <property type="status" value="NOT_ANNOTATED_CDS"/>
    <property type="molecule type" value="Genomic_DNA"/>
</dbReference>
<proteinExistence type="predicted"/>
<dbReference type="VEuPathDB" id="FungiDB:HpaG810446"/>
<dbReference type="HOGENOM" id="CLU_2445463_0_0_1"/>
<evidence type="ECO:0000313" key="1">
    <source>
        <dbReference type="EnsemblProtists" id="HpaP810445"/>
    </source>
</evidence>
<accession>M4BVA3</accession>
<reference evidence="1" key="2">
    <citation type="submission" date="2015-06" db="UniProtKB">
        <authorList>
            <consortium name="EnsemblProtists"/>
        </authorList>
    </citation>
    <scope>IDENTIFICATION</scope>
    <source>
        <strain evidence="1">Emoy2</strain>
    </source>
</reference>
<name>M4BVA3_HYAAE</name>
<reference evidence="2" key="1">
    <citation type="journal article" date="2010" name="Science">
        <title>Signatures of adaptation to obligate biotrophy in the Hyaloperonospora arabidopsidis genome.</title>
        <authorList>
            <person name="Baxter L."/>
            <person name="Tripathy S."/>
            <person name="Ishaque N."/>
            <person name="Boot N."/>
            <person name="Cabral A."/>
            <person name="Kemen E."/>
            <person name="Thines M."/>
            <person name="Ah-Fong A."/>
            <person name="Anderson R."/>
            <person name="Badejoko W."/>
            <person name="Bittner-Eddy P."/>
            <person name="Boore J.L."/>
            <person name="Chibucos M.C."/>
            <person name="Coates M."/>
            <person name="Dehal P."/>
            <person name="Delehaunty K."/>
            <person name="Dong S."/>
            <person name="Downton P."/>
            <person name="Dumas B."/>
            <person name="Fabro G."/>
            <person name="Fronick C."/>
            <person name="Fuerstenberg S.I."/>
            <person name="Fulton L."/>
            <person name="Gaulin E."/>
            <person name="Govers F."/>
            <person name="Hughes L."/>
            <person name="Humphray S."/>
            <person name="Jiang R.H."/>
            <person name="Judelson H."/>
            <person name="Kamoun S."/>
            <person name="Kyung K."/>
            <person name="Meijer H."/>
            <person name="Minx P."/>
            <person name="Morris P."/>
            <person name="Nelson J."/>
            <person name="Phuntumart V."/>
            <person name="Qutob D."/>
            <person name="Rehmany A."/>
            <person name="Rougon-Cardoso A."/>
            <person name="Ryden P."/>
            <person name="Torto-Alalibo T."/>
            <person name="Studholme D."/>
            <person name="Wang Y."/>
            <person name="Win J."/>
            <person name="Wood J."/>
            <person name="Clifton S.W."/>
            <person name="Rogers J."/>
            <person name="Van den Ackerveken G."/>
            <person name="Jones J.D."/>
            <person name="McDowell J.M."/>
            <person name="Beynon J."/>
            <person name="Tyler B.M."/>
        </authorList>
    </citation>
    <scope>NUCLEOTIDE SEQUENCE [LARGE SCALE GENOMIC DNA]</scope>
    <source>
        <strain evidence="2">Emoy2</strain>
    </source>
</reference>